<comment type="caution">
    <text evidence="2">The sequence shown here is derived from an EMBL/GenBank/DDBJ whole genome shotgun (WGS) entry which is preliminary data.</text>
</comment>
<feature type="transmembrane region" description="Helical" evidence="1">
    <location>
        <begin position="126"/>
        <end position="145"/>
    </location>
</feature>
<feature type="transmembrane region" description="Helical" evidence="1">
    <location>
        <begin position="183"/>
        <end position="204"/>
    </location>
</feature>
<dbReference type="AlphaFoldDB" id="A0A397V0I7"/>
<organism evidence="2 3">
    <name type="scientific">Gigaspora rosea</name>
    <dbReference type="NCBI Taxonomy" id="44941"/>
    <lineage>
        <taxon>Eukaryota</taxon>
        <taxon>Fungi</taxon>
        <taxon>Fungi incertae sedis</taxon>
        <taxon>Mucoromycota</taxon>
        <taxon>Glomeromycotina</taxon>
        <taxon>Glomeromycetes</taxon>
        <taxon>Diversisporales</taxon>
        <taxon>Gigasporaceae</taxon>
        <taxon>Gigaspora</taxon>
    </lineage>
</organism>
<keyword evidence="1" id="KW-0812">Transmembrane</keyword>
<feature type="transmembrane region" description="Helical" evidence="1">
    <location>
        <begin position="246"/>
        <end position="269"/>
    </location>
</feature>
<gene>
    <name evidence="2" type="ORF">C2G38_2094401</name>
</gene>
<dbReference type="Proteomes" id="UP000266673">
    <property type="component" value="Unassembled WGS sequence"/>
</dbReference>
<keyword evidence="1" id="KW-0472">Membrane</keyword>
<feature type="transmembrane region" description="Helical" evidence="1">
    <location>
        <begin position="7"/>
        <end position="26"/>
    </location>
</feature>
<feature type="transmembrane region" description="Helical" evidence="1">
    <location>
        <begin position="99"/>
        <end position="120"/>
    </location>
</feature>
<accession>A0A397V0I7</accession>
<proteinExistence type="predicted"/>
<protein>
    <submittedName>
        <fullName evidence="2">Uncharacterized protein</fullName>
    </submittedName>
</protein>
<feature type="transmembrane region" description="Helical" evidence="1">
    <location>
        <begin position="275"/>
        <end position="294"/>
    </location>
</feature>
<feature type="transmembrane region" description="Helical" evidence="1">
    <location>
        <begin position="57"/>
        <end position="78"/>
    </location>
</feature>
<sequence>MIDIRYITSFFFLVLFGGVLFSFLAIDISKFPPPKNDTLTGFQSWFPEIKSFNKETWYSMLGFTSILQIVSGVFMFIWSFKYTPLNVFIYNGEKASTTFFNKLLAGCSIVTGITGIALIIVDLGTLWTIFGVIHNYFEVIIIILLQQGGNLAANNNIHLYSIIYLLIAEGVTILLQWPYNALWFKFQGLSVDWVFFIQFIRLYFATKRNYREDYISLPLNASSDNERVTEEHDLPDHHKKGYHLNLVLLLPFAAFCHIAGNVLFSIFLADALACYLFSFSYGFTFPSLAFFVYLDTHLRPNKPKKPIFVPDPSIPNIVLVTIISVTLSILCLRIGTFNLIHS</sequence>
<evidence type="ECO:0000256" key="1">
    <source>
        <dbReference type="SAM" id="Phobius"/>
    </source>
</evidence>
<evidence type="ECO:0000313" key="3">
    <source>
        <dbReference type="Proteomes" id="UP000266673"/>
    </source>
</evidence>
<feature type="transmembrane region" description="Helical" evidence="1">
    <location>
        <begin position="314"/>
        <end position="335"/>
    </location>
</feature>
<dbReference type="OrthoDB" id="2327125at2759"/>
<feature type="transmembrane region" description="Helical" evidence="1">
    <location>
        <begin position="157"/>
        <end position="177"/>
    </location>
</feature>
<keyword evidence="3" id="KW-1185">Reference proteome</keyword>
<evidence type="ECO:0000313" key="2">
    <source>
        <dbReference type="EMBL" id="RIB14967.1"/>
    </source>
</evidence>
<name>A0A397V0I7_9GLOM</name>
<keyword evidence="1" id="KW-1133">Transmembrane helix</keyword>
<dbReference type="EMBL" id="QKWP01000781">
    <property type="protein sequence ID" value="RIB14967.1"/>
    <property type="molecule type" value="Genomic_DNA"/>
</dbReference>
<reference evidence="2 3" key="1">
    <citation type="submission" date="2018-06" db="EMBL/GenBank/DDBJ databases">
        <title>Comparative genomics reveals the genomic features of Rhizophagus irregularis, R. cerebriforme, R. diaphanum and Gigaspora rosea, and their symbiotic lifestyle signature.</title>
        <authorList>
            <person name="Morin E."/>
            <person name="San Clemente H."/>
            <person name="Chen E.C.H."/>
            <person name="De La Providencia I."/>
            <person name="Hainaut M."/>
            <person name="Kuo A."/>
            <person name="Kohler A."/>
            <person name="Murat C."/>
            <person name="Tang N."/>
            <person name="Roy S."/>
            <person name="Loubradou J."/>
            <person name="Henrissat B."/>
            <person name="Grigoriev I.V."/>
            <person name="Corradi N."/>
            <person name="Roux C."/>
            <person name="Martin F.M."/>
        </authorList>
    </citation>
    <scope>NUCLEOTIDE SEQUENCE [LARGE SCALE GENOMIC DNA]</scope>
    <source>
        <strain evidence="2 3">DAOM 194757</strain>
    </source>
</reference>